<keyword evidence="3" id="KW-1185">Reference proteome</keyword>
<protein>
    <submittedName>
        <fullName evidence="2">Uncharacterized protein</fullName>
    </submittedName>
</protein>
<reference evidence="2 3" key="1">
    <citation type="submission" date="2016-11" db="EMBL/GenBank/DDBJ databases">
        <authorList>
            <person name="Jaros S."/>
            <person name="Januszkiewicz K."/>
            <person name="Wedrychowicz H."/>
        </authorList>
    </citation>
    <scope>NUCLEOTIDE SEQUENCE [LARGE SCALE GENOMIC DNA]</scope>
    <source>
        <strain evidence="2 3">DSM 15212</strain>
    </source>
</reference>
<organism evidence="2 3">
    <name type="scientific">Paramaledivibacter caminithermalis (strain DSM 15212 / CIP 107654 / DViRD3)</name>
    <name type="common">Clostridium caminithermale</name>
    <dbReference type="NCBI Taxonomy" id="1121301"/>
    <lineage>
        <taxon>Bacteria</taxon>
        <taxon>Bacillati</taxon>
        <taxon>Bacillota</taxon>
        <taxon>Clostridia</taxon>
        <taxon>Peptostreptococcales</taxon>
        <taxon>Caminicellaceae</taxon>
        <taxon>Paramaledivibacter</taxon>
    </lineage>
</organism>
<feature type="chain" id="PRO_5012070682" evidence="1">
    <location>
        <begin position="25"/>
        <end position="226"/>
    </location>
</feature>
<dbReference type="STRING" id="1121301.SAMN02745912_03513"/>
<evidence type="ECO:0000256" key="1">
    <source>
        <dbReference type="SAM" id="SignalP"/>
    </source>
</evidence>
<dbReference type="EMBL" id="FRAG01000076">
    <property type="protein sequence ID" value="SHK50590.1"/>
    <property type="molecule type" value="Genomic_DNA"/>
</dbReference>
<name>A0A1M6T115_PARC5</name>
<gene>
    <name evidence="2" type="ORF">SAMN02745912_03513</name>
</gene>
<keyword evidence="1" id="KW-0732">Signal</keyword>
<feature type="signal peptide" evidence="1">
    <location>
        <begin position="1"/>
        <end position="24"/>
    </location>
</feature>
<evidence type="ECO:0000313" key="2">
    <source>
        <dbReference type="EMBL" id="SHK50590.1"/>
    </source>
</evidence>
<dbReference type="AlphaFoldDB" id="A0A1M6T115"/>
<accession>A0A1M6T115</accession>
<proteinExistence type="predicted"/>
<sequence length="226" mass="25805">MKRFLSFMLMVTLCFNILMASAFAAPNNMNNTKNTKIIKATANEIVYTYEQDGKKYKNIDHISSDQKSVNSEIYLLKGSDYILVDTIDSHIKGDTMTIHSNKSNSYDEVKLRSLVFEVSTSSYDWTYHDSYDGDTSVKNLTIGAAATAIAIALCAITGMPWYAQVVIGVATYLFDKSLTTAYFHVYQYIDNSQPLRPAYKDIAYFYEDKYHNEFIEYVVQIFDTNE</sequence>
<dbReference type="RefSeq" id="WP_073153051.1">
    <property type="nucleotide sequence ID" value="NZ_FRAG01000076.1"/>
</dbReference>
<dbReference type="Proteomes" id="UP000184465">
    <property type="component" value="Unassembled WGS sequence"/>
</dbReference>
<evidence type="ECO:0000313" key="3">
    <source>
        <dbReference type="Proteomes" id="UP000184465"/>
    </source>
</evidence>